<dbReference type="InterPro" id="IPR011701">
    <property type="entry name" value="MFS"/>
</dbReference>
<evidence type="ECO:0000256" key="2">
    <source>
        <dbReference type="ARBA" id="ARBA00008335"/>
    </source>
</evidence>
<keyword evidence="13" id="KW-1185">Reference proteome</keyword>
<dbReference type="GO" id="GO:0010106">
    <property type="term" value="P:cellular response to iron ion starvation"/>
    <property type="evidence" value="ECO:0007669"/>
    <property type="project" value="UniProtKB-ARBA"/>
</dbReference>
<organism evidence="12 13">
    <name type="scientific">Penicillium salamii</name>
    <dbReference type="NCBI Taxonomy" id="1612424"/>
    <lineage>
        <taxon>Eukaryota</taxon>
        <taxon>Fungi</taxon>
        <taxon>Dikarya</taxon>
        <taxon>Ascomycota</taxon>
        <taxon>Pezizomycotina</taxon>
        <taxon>Eurotiomycetes</taxon>
        <taxon>Eurotiomycetidae</taxon>
        <taxon>Eurotiales</taxon>
        <taxon>Aspergillaceae</taxon>
        <taxon>Penicillium</taxon>
    </lineage>
</organism>
<evidence type="ECO:0000256" key="1">
    <source>
        <dbReference type="ARBA" id="ARBA00004141"/>
    </source>
</evidence>
<dbReference type="AlphaFoldDB" id="A0A9W4J4L9"/>
<dbReference type="Proteomes" id="UP001152649">
    <property type="component" value="Unassembled WGS sequence"/>
</dbReference>
<sequence>MIDMTVNDLPFKPTEVSENPISLDSHPVEDDPDKQDGVRVAEAITASWSRSSLVTVYACMWLLYFVNALQSSLTSNLSAYITSGFSEHSLLTVISVVTSVMGAACLMPIAKVLNIWDRTVGMAIMVLIAIMGLIMMASCTNIATYCAAQAFYTVGLTGVIFCVDVLTSDTSSLRNRGIAFGFTSSPSVITAFAGSPLSNQFHETNWRWAYGTICIILPIIALPLMVTWELAKRKADKEGRLQYKAKNTRTAWESFKFYFVEFDVIGIFLMVGGLILFLVSFNIAGNTENQWRSAKIISMMVVGFVVLIAFGAYEQWFAKKPFVPAHLLVNRTVIGACLLDVTYQVSYYCWATYFTSFLQVVYGTSLTQAGYISAIFDFMDPIWLIGCGYLIRVTGRFKWLLMCAVPLYILASGLMIYFRSPGHSVGYMCMCQIFLAVGGGTLILIEQVSVLAASKHEDYAAMLALLSTFGNIGGAVGNSVSGAIWTNILPNKLREYLPSETRDSWSEIYESLDVQLSYPLGSTTRIAIQDAYAYTQRIMLIAATGIMCLSIAWVLMMRNIKVSKEQTASQGLL</sequence>
<keyword evidence="9 11" id="KW-0472">Membrane</keyword>
<feature type="transmembrane region" description="Helical" evidence="11">
    <location>
        <begin position="149"/>
        <end position="166"/>
    </location>
</feature>
<gene>
    <name evidence="12" type="ORF">PSALAMII_LOCUS4840</name>
</gene>
<feature type="transmembrane region" description="Helical" evidence="11">
    <location>
        <begin position="460"/>
        <end position="485"/>
    </location>
</feature>
<keyword evidence="7" id="KW-0408">Iron</keyword>
<accession>A0A9W4J4L9</accession>
<feature type="transmembrane region" description="Helical" evidence="11">
    <location>
        <begin position="122"/>
        <end position="143"/>
    </location>
</feature>
<evidence type="ECO:0000256" key="11">
    <source>
        <dbReference type="SAM" id="Phobius"/>
    </source>
</evidence>
<evidence type="ECO:0000313" key="13">
    <source>
        <dbReference type="Proteomes" id="UP001152649"/>
    </source>
</evidence>
<feature type="transmembrane region" description="Helical" evidence="11">
    <location>
        <begin position="264"/>
        <end position="284"/>
    </location>
</feature>
<evidence type="ECO:0000256" key="6">
    <source>
        <dbReference type="ARBA" id="ARBA00022989"/>
    </source>
</evidence>
<keyword evidence="3" id="KW-0813">Transport</keyword>
<dbReference type="SUPFAM" id="SSF103473">
    <property type="entry name" value="MFS general substrate transporter"/>
    <property type="match status" value="1"/>
</dbReference>
<dbReference type="GO" id="GO:0006826">
    <property type="term" value="P:iron ion transport"/>
    <property type="evidence" value="ECO:0007669"/>
    <property type="project" value="UniProtKB-KW"/>
</dbReference>
<dbReference type="PANTHER" id="PTHR23501">
    <property type="entry name" value="MAJOR FACILITATOR SUPERFAMILY"/>
    <property type="match status" value="1"/>
</dbReference>
<keyword evidence="5 11" id="KW-0812">Transmembrane</keyword>
<evidence type="ECO:0000256" key="7">
    <source>
        <dbReference type="ARBA" id="ARBA00023004"/>
    </source>
</evidence>
<keyword evidence="4" id="KW-0410">Iron transport</keyword>
<feature type="transmembrane region" description="Helical" evidence="11">
    <location>
        <begin position="53"/>
        <end position="70"/>
    </location>
</feature>
<dbReference type="FunFam" id="1.20.1250.20:FF:000302">
    <property type="entry name" value="MFS siderochrome iron transporter MirB"/>
    <property type="match status" value="1"/>
</dbReference>
<evidence type="ECO:0000256" key="10">
    <source>
        <dbReference type="SAM" id="MobiDB-lite"/>
    </source>
</evidence>
<feature type="transmembrane region" description="Helical" evidence="11">
    <location>
        <begin position="90"/>
        <end position="110"/>
    </location>
</feature>
<evidence type="ECO:0000256" key="8">
    <source>
        <dbReference type="ARBA" id="ARBA00023065"/>
    </source>
</evidence>
<dbReference type="Gene3D" id="1.20.1250.20">
    <property type="entry name" value="MFS general substrate transporter like domains"/>
    <property type="match status" value="2"/>
</dbReference>
<comment type="subcellular location">
    <subcellularLocation>
        <location evidence="1">Membrane</location>
        <topology evidence="1">Multi-pass membrane protein</topology>
    </subcellularLocation>
</comment>
<feature type="transmembrane region" description="Helical" evidence="11">
    <location>
        <begin position="296"/>
        <end position="313"/>
    </location>
</feature>
<evidence type="ECO:0000256" key="5">
    <source>
        <dbReference type="ARBA" id="ARBA00022692"/>
    </source>
</evidence>
<feature type="transmembrane region" description="Helical" evidence="11">
    <location>
        <begin position="178"/>
        <end position="197"/>
    </location>
</feature>
<evidence type="ECO:0008006" key="14">
    <source>
        <dbReference type="Google" id="ProtNLM"/>
    </source>
</evidence>
<reference evidence="12" key="1">
    <citation type="submission" date="2021-07" db="EMBL/GenBank/DDBJ databases">
        <authorList>
            <person name="Branca A.L. A."/>
        </authorList>
    </citation>
    <scope>NUCLEOTIDE SEQUENCE</scope>
</reference>
<feature type="transmembrane region" description="Helical" evidence="11">
    <location>
        <begin position="399"/>
        <end position="418"/>
    </location>
</feature>
<evidence type="ECO:0000256" key="4">
    <source>
        <dbReference type="ARBA" id="ARBA00022496"/>
    </source>
</evidence>
<evidence type="ECO:0000256" key="3">
    <source>
        <dbReference type="ARBA" id="ARBA00022448"/>
    </source>
</evidence>
<proteinExistence type="inferred from homology"/>
<dbReference type="GO" id="GO:0022857">
    <property type="term" value="F:transmembrane transporter activity"/>
    <property type="evidence" value="ECO:0007669"/>
    <property type="project" value="InterPro"/>
</dbReference>
<dbReference type="Pfam" id="PF07690">
    <property type="entry name" value="MFS_1"/>
    <property type="match status" value="1"/>
</dbReference>
<dbReference type="InterPro" id="IPR036259">
    <property type="entry name" value="MFS_trans_sf"/>
</dbReference>
<dbReference type="FunFam" id="1.20.1250.20:FF:000284">
    <property type="entry name" value="Siderophore iron transporter mirB"/>
    <property type="match status" value="1"/>
</dbReference>
<dbReference type="PANTHER" id="PTHR23501:SF55">
    <property type="entry name" value="SIDEROPHORE IRON TRANSPORTER, PUTATIVE (AFU_ORTHOLOGUE AFUA_3G03440)-RELATED"/>
    <property type="match status" value="1"/>
</dbReference>
<evidence type="ECO:0000256" key="9">
    <source>
        <dbReference type="ARBA" id="ARBA00023136"/>
    </source>
</evidence>
<keyword evidence="6 11" id="KW-1133">Transmembrane helix</keyword>
<dbReference type="OrthoDB" id="4078873at2759"/>
<comment type="similarity">
    <text evidence="2">Belongs to the major facilitator superfamily.</text>
</comment>
<feature type="region of interest" description="Disordered" evidence="10">
    <location>
        <begin position="1"/>
        <end position="34"/>
    </location>
</feature>
<name>A0A9W4J4L9_9EURO</name>
<evidence type="ECO:0000313" key="12">
    <source>
        <dbReference type="EMBL" id="CAG8372042.1"/>
    </source>
</evidence>
<feature type="transmembrane region" description="Helical" evidence="11">
    <location>
        <begin position="538"/>
        <end position="556"/>
    </location>
</feature>
<keyword evidence="8" id="KW-0406">Ion transport</keyword>
<feature type="transmembrane region" description="Helical" evidence="11">
    <location>
        <begin position="209"/>
        <end position="231"/>
    </location>
</feature>
<feature type="transmembrane region" description="Helical" evidence="11">
    <location>
        <begin position="424"/>
        <end position="448"/>
    </location>
</feature>
<dbReference type="GO" id="GO:0005886">
    <property type="term" value="C:plasma membrane"/>
    <property type="evidence" value="ECO:0007669"/>
    <property type="project" value="TreeGrafter"/>
</dbReference>
<protein>
    <recommendedName>
        <fullName evidence="14">Major facilitator superfamily domain, general substrate transporter</fullName>
    </recommendedName>
</protein>
<comment type="caution">
    <text evidence="12">The sequence shown here is derived from an EMBL/GenBank/DDBJ whole genome shotgun (WGS) entry which is preliminary data.</text>
</comment>
<dbReference type="EMBL" id="CAJVPG010000199">
    <property type="protein sequence ID" value="CAG8372042.1"/>
    <property type="molecule type" value="Genomic_DNA"/>
</dbReference>